<accession>A0A6G0YA91</accession>
<organism evidence="1 2">
    <name type="scientific">Aphis craccivora</name>
    <name type="common">Cowpea aphid</name>
    <dbReference type="NCBI Taxonomy" id="307492"/>
    <lineage>
        <taxon>Eukaryota</taxon>
        <taxon>Metazoa</taxon>
        <taxon>Ecdysozoa</taxon>
        <taxon>Arthropoda</taxon>
        <taxon>Hexapoda</taxon>
        <taxon>Insecta</taxon>
        <taxon>Pterygota</taxon>
        <taxon>Neoptera</taxon>
        <taxon>Paraneoptera</taxon>
        <taxon>Hemiptera</taxon>
        <taxon>Sternorrhyncha</taxon>
        <taxon>Aphidomorpha</taxon>
        <taxon>Aphidoidea</taxon>
        <taxon>Aphididae</taxon>
        <taxon>Aphidini</taxon>
        <taxon>Aphis</taxon>
        <taxon>Aphis</taxon>
    </lineage>
</organism>
<gene>
    <name evidence="1" type="ORF">FWK35_00030391</name>
</gene>
<dbReference type="Proteomes" id="UP000478052">
    <property type="component" value="Unassembled WGS sequence"/>
</dbReference>
<sequence length="293" mass="34607">MKSNFKFKKIVTRKFSDRWHINKLKEEKANDKFKEFTNDININERTDINNRWDIIKSSVTEAASKTLKENKTTVPRKEWITTEIVSMIEERRKLKNGTTQESQRKYRELRNLVIRKSKEAKEIFLEEKCKEIEVQMRNGSRDAAYKSVKNFFNDYKPKRGAMEDNNGVIIYENIQKGDIWKNYLEQLYKGPELTGQEIENKDVMDNSSNYSVFREEFDKALRDLKKKKAAGIDEIQAELWKESGESMRSGLFKLIKKIFNTGELPLNFTKCKNILFRKKQLQTNVISTVQLAC</sequence>
<evidence type="ECO:0000313" key="1">
    <source>
        <dbReference type="EMBL" id="KAF0752167.1"/>
    </source>
</evidence>
<reference evidence="1 2" key="1">
    <citation type="submission" date="2019-08" db="EMBL/GenBank/DDBJ databases">
        <title>Whole genome of Aphis craccivora.</title>
        <authorList>
            <person name="Voronova N.V."/>
            <person name="Shulinski R.S."/>
            <person name="Bandarenka Y.V."/>
            <person name="Zhorov D.G."/>
            <person name="Warner D."/>
        </authorList>
    </citation>
    <scope>NUCLEOTIDE SEQUENCE [LARGE SCALE GENOMIC DNA]</scope>
    <source>
        <strain evidence="1">180601</strain>
        <tissue evidence="1">Whole Body</tissue>
    </source>
</reference>
<dbReference type="AlphaFoldDB" id="A0A6G0YA91"/>
<keyword evidence="2" id="KW-1185">Reference proteome</keyword>
<evidence type="ECO:0000313" key="2">
    <source>
        <dbReference type="Proteomes" id="UP000478052"/>
    </source>
</evidence>
<comment type="caution">
    <text evidence="1">The sequence shown here is derived from an EMBL/GenBank/DDBJ whole genome shotgun (WGS) entry which is preliminary data.</text>
</comment>
<dbReference type="EMBL" id="VUJU01005135">
    <property type="protein sequence ID" value="KAF0752167.1"/>
    <property type="molecule type" value="Genomic_DNA"/>
</dbReference>
<proteinExistence type="predicted"/>
<protein>
    <submittedName>
        <fullName evidence="1">Craniofacial development protein 2-like</fullName>
    </submittedName>
</protein>
<dbReference type="OrthoDB" id="6607560at2759"/>
<name>A0A6G0YA91_APHCR</name>